<reference evidence="7 8" key="1">
    <citation type="journal article" date="2020" name="J Geophys Res Biogeosci">
        <title>Magnetotaxis as an Adaptation to Enable Bacterial Shuttling of Microbial Sulfur and Sulfur Cycling Across Aquatic Oxic#Anoxic Interfaces.</title>
        <authorList>
            <person name="Li J."/>
            <person name="Liu P."/>
            <person name="Wang J."/>
            <person name="Roberts A.P."/>
            <person name="Pan Y."/>
        </authorList>
    </citation>
    <scope>NUCLEOTIDE SEQUENCE [LARGE SCALE GENOMIC DNA]</scope>
    <source>
        <strain evidence="7 8">MYR-1_YQ</strain>
    </source>
</reference>
<keyword evidence="4" id="KW-0547">Nucleotide-binding</keyword>
<proteinExistence type="inferred from homology"/>
<dbReference type="Proteomes" id="UP001196980">
    <property type="component" value="Unassembled WGS sequence"/>
</dbReference>
<dbReference type="Gene3D" id="3.40.50.300">
    <property type="entry name" value="P-loop containing nucleotide triphosphate hydrolases"/>
    <property type="match status" value="1"/>
</dbReference>
<protein>
    <submittedName>
        <fullName evidence="7">ABC transporter ATP-binding protein</fullName>
    </submittedName>
</protein>
<evidence type="ECO:0000256" key="3">
    <source>
        <dbReference type="ARBA" id="ARBA00022458"/>
    </source>
</evidence>
<evidence type="ECO:0000256" key="5">
    <source>
        <dbReference type="ARBA" id="ARBA00022840"/>
    </source>
</evidence>
<evidence type="ECO:0000256" key="2">
    <source>
        <dbReference type="ARBA" id="ARBA00022448"/>
    </source>
</evidence>
<evidence type="ECO:0000313" key="8">
    <source>
        <dbReference type="Proteomes" id="UP001196980"/>
    </source>
</evidence>
<comment type="similarity">
    <text evidence="1">Belongs to the ABC transporter superfamily.</text>
</comment>
<keyword evidence="3" id="KW-0536">Nodulation</keyword>
<dbReference type="InterPro" id="IPR050763">
    <property type="entry name" value="ABC_transporter_ATP-binding"/>
</dbReference>
<feature type="domain" description="ABC transporter" evidence="6">
    <location>
        <begin position="1"/>
        <end position="232"/>
    </location>
</feature>
<dbReference type="PANTHER" id="PTHR42711">
    <property type="entry name" value="ABC TRANSPORTER ATP-BINDING PROTEIN"/>
    <property type="match status" value="1"/>
</dbReference>
<evidence type="ECO:0000256" key="1">
    <source>
        <dbReference type="ARBA" id="ARBA00005417"/>
    </source>
</evidence>
<sequence>MQVVELRKSYGKTHAVDGISFAFQRGEFVGLLGPNGAGKTTTIKMLSGLIKPSAGNIAYFGKDFVTNQRFAKSTIGCVPQINNLDRDLTAYQNMYHHALLYDITDNATNEKITEALQFAGLTNYIHRKVKTFSGGTMRRLVIARALLHQPKILFLDEPTVGLDPQIRRDIWDYILKVNQIKKTTILLTTHYIEEAERLCQKILIINNGRIIAEGNPDALKQDMGHYVLEIFNEDGIEERFFDDRDAAVTSLKGCLQPCKIREVTLEDVFLKLTGRRLDA</sequence>
<dbReference type="PANTHER" id="PTHR42711:SF5">
    <property type="entry name" value="ABC TRANSPORTER ATP-BINDING PROTEIN NATA"/>
    <property type="match status" value="1"/>
</dbReference>
<dbReference type="PROSITE" id="PS50893">
    <property type="entry name" value="ABC_TRANSPORTER_2"/>
    <property type="match status" value="1"/>
</dbReference>
<keyword evidence="8" id="KW-1185">Reference proteome</keyword>
<gene>
    <name evidence="7" type="ORF">HWQ67_09730</name>
</gene>
<dbReference type="GO" id="GO:0005524">
    <property type="term" value="F:ATP binding"/>
    <property type="evidence" value="ECO:0007669"/>
    <property type="project" value="UniProtKB-KW"/>
</dbReference>
<keyword evidence="5 7" id="KW-0067">ATP-binding</keyword>
<name>A0ABS6RYY9_9BACT</name>
<dbReference type="InterPro" id="IPR003593">
    <property type="entry name" value="AAA+_ATPase"/>
</dbReference>
<dbReference type="Pfam" id="PF00005">
    <property type="entry name" value="ABC_tran"/>
    <property type="match status" value="1"/>
</dbReference>
<evidence type="ECO:0000313" key="7">
    <source>
        <dbReference type="EMBL" id="MBV6341864.1"/>
    </source>
</evidence>
<accession>A0ABS6RYY9</accession>
<organism evidence="7 8">
    <name type="scientific">Candidatus Magnetobacterium casense</name>
    <dbReference type="NCBI Taxonomy" id="1455061"/>
    <lineage>
        <taxon>Bacteria</taxon>
        <taxon>Pseudomonadati</taxon>
        <taxon>Nitrospirota</taxon>
        <taxon>Thermodesulfovibrionia</taxon>
        <taxon>Thermodesulfovibrionales</taxon>
        <taxon>Candidatus Magnetobacteriaceae</taxon>
        <taxon>Candidatus Magnetobacterium</taxon>
    </lineage>
</organism>
<dbReference type="SMART" id="SM00382">
    <property type="entry name" value="AAA"/>
    <property type="match status" value="1"/>
</dbReference>
<keyword evidence="2" id="KW-0813">Transport</keyword>
<comment type="caution">
    <text evidence="7">The sequence shown here is derived from an EMBL/GenBank/DDBJ whole genome shotgun (WGS) entry which is preliminary data.</text>
</comment>
<dbReference type="InterPro" id="IPR027417">
    <property type="entry name" value="P-loop_NTPase"/>
</dbReference>
<dbReference type="InterPro" id="IPR003439">
    <property type="entry name" value="ABC_transporter-like_ATP-bd"/>
</dbReference>
<evidence type="ECO:0000259" key="6">
    <source>
        <dbReference type="PROSITE" id="PS50893"/>
    </source>
</evidence>
<evidence type="ECO:0000256" key="4">
    <source>
        <dbReference type="ARBA" id="ARBA00022741"/>
    </source>
</evidence>
<dbReference type="EMBL" id="JABXWD010000160">
    <property type="protein sequence ID" value="MBV6341864.1"/>
    <property type="molecule type" value="Genomic_DNA"/>
</dbReference>
<dbReference type="SUPFAM" id="SSF52540">
    <property type="entry name" value="P-loop containing nucleoside triphosphate hydrolases"/>
    <property type="match status" value="1"/>
</dbReference>